<reference evidence="2" key="1">
    <citation type="journal article" date="2005" name="Nature">
        <title>The map-based sequence of the rice genome.</title>
        <authorList>
            <consortium name="International rice genome sequencing project (IRGSP)"/>
            <person name="Matsumoto T."/>
            <person name="Wu J."/>
            <person name="Kanamori H."/>
            <person name="Katayose Y."/>
            <person name="Fujisawa M."/>
            <person name="Namiki N."/>
            <person name="Mizuno H."/>
            <person name="Yamamoto K."/>
            <person name="Antonio B.A."/>
            <person name="Baba T."/>
            <person name="Sakata K."/>
            <person name="Nagamura Y."/>
            <person name="Aoki H."/>
            <person name="Arikawa K."/>
            <person name="Arita K."/>
            <person name="Bito T."/>
            <person name="Chiden Y."/>
            <person name="Fujitsuka N."/>
            <person name="Fukunaka R."/>
            <person name="Hamada M."/>
            <person name="Harada C."/>
            <person name="Hayashi A."/>
            <person name="Hijishita S."/>
            <person name="Honda M."/>
            <person name="Hosokawa S."/>
            <person name="Ichikawa Y."/>
            <person name="Idonuma A."/>
            <person name="Iijima M."/>
            <person name="Ikeda M."/>
            <person name="Ikeno M."/>
            <person name="Ito K."/>
            <person name="Ito S."/>
            <person name="Ito T."/>
            <person name="Ito Y."/>
            <person name="Ito Y."/>
            <person name="Iwabuchi A."/>
            <person name="Kamiya K."/>
            <person name="Karasawa W."/>
            <person name="Kurita K."/>
            <person name="Katagiri S."/>
            <person name="Kikuta A."/>
            <person name="Kobayashi H."/>
            <person name="Kobayashi N."/>
            <person name="Machita K."/>
            <person name="Maehara T."/>
            <person name="Masukawa M."/>
            <person name="Mizubayashi T."/>
            <person name="Mukai Y."/>
            <person name="Nagasaki H."/>
            <person name="Nagata Y."/>
            <person name="Naito S."/>
            <person name="Nakashima M."/>
            <person name="Nakama Y."/>
            <person name="Nakamichi Y."/>
            <person name="Nakamura M."/>
            <person name="Meguro A."/>
            <person name="Negishi M."/>
            <person name="Ohta I."/>
            <person name="Ohta T."/>
            <person name="Okamoto M."/>
            <person name="Ono N."/>
            <person name="Saji S."/>
            <person name="Sakaguchi M."/>
            <person name="Sakai K."/>
            <person name="Shibata M."/>
            <person name="Shimokawa T."/>
            <person name="Song J."/>
            <person name="Takazaki Y."/>
            <person name="Terasawa K."/>
            <person name="Tsugane M."/>
            <person name="Tsuji K."/>
            <person name="Ueda S."/>
            <person name="Waki K."/>
            <person name="Yamagata H."/>
            <person name="Yamamoto M."/>
            <person name="Yamamoto S."/>
            <person name="Yamane H."/>
            <person name="Yoshiki S."/>
            <person name="Yoshihara R."/>
            <person name="Yukawa K."/>
            <person name="Zhong H."/>
            <person name="Yano M."/>
            <person name="Yuan Q."/>
            <person name="Ouyang S."/>
            <person name="Liu J."/>
            <person name="Jones K.M."/>
            <person name="Gansberger K."/>
            <person name="Moffat K."/>
            <person name="Hill J."/>
            <person name="Bera J."/>
            <person name="Fadrosh D."/>
            <person name="Jin S."/>
            <person name="Johri S."/>
            <person name="Kim M."/>
            <person name="Overton L."/>
            <person name="Reardon M."/>
            <person name="Tsitrin T."/>
            <person name="Vuong H."/>
            <person name="Weaver B."/>
            <person name="Ciecko A."/>
            <person name="Tallon L."/>
            <person name="Jackson J."/>
            <person name="Pai G."/>
            <person name="Aken S.V."/>
            <person name="Utterback T."/>
            <person name="Reidmuller S."/>
            <person name="Feldblyum T."/>
            <person name="Hsiao J."/>
            <person name="Zismann V."/>
            <person name="Iobst S."/>
            <person name="de Vazeille A.R."/>
            <person name="Buell C.R."/>
            <person name="Ying K."/>
            <person name="Li Y."/>
            <person name="Lu T."/>
            <person name="Huang Y."/>
            <person name="Zhao Q."/>
            <person name="Feng Q."/>
            <person name="Zhang L."/>
            <person name="Zhu J."/>
            <person name="Weng Q."/>
            <person name="Mu J."/>
            <person name="Lu Y."/>
            <person name="Fan D."/>
            <person name="Liu Y."/>
            <person name="Guan J."/>
            <person name="Zhang Y."/>
            <person name="Yu S."/>
            <person name="Liu X."/>
            <person name="Zhang Y."/>
            <person name="Hong G."/>
            <person name="Han B."/>
            <person name="Choisne N."/>
            <person name="Demange N."/>
            <person name="Orjeda G."/>
            <person name="Samain S."/>
            <person name="Cattolico L."/>
            <person name="Pelletier E."/>
            <person name="Couloux A."/>
            <person name="Segurens B."/>
            <person name="Wincker P."/>
            <person name="D'Hont A."/>
            <person name="Scarpelli C."/>
            <person name="Weissenbach J."/>
            <person name="Salanoubat M."/>
            <person name="Quetier F."/>
            <person name="Yu Y."/>
            <person name="Kim H.R."/>
            <person name="Rambo T."/>
            <person name="Currie J."/>
            <person name="Collura K."/>
            <person name="Luo M."/>
            <person name="Yang T."/>
            <person name="Ammiraju J.S.S."/>
            <person name="Engler F."/>
            <person name="Soderlund C."/>
            <person name="Wing R.A."/>
            <person name="Palmer L.E."/>
            <person name="de la Bastide M."/>
            <person name="Spiegel L."/>
            <person name="Nascimento L."/>
            <person name="Zutavern T."/>
            <person name="O'Shaughnessy A."/>
            <person name="Dike S."/>
            <person name="Dedhia N."/>
            <person name="Preston R."/>
            <person name="Balija V."/>
            <person name="McCombie W.R."/>
            <person name="Chow T."/>
            <person name="Chen H."/>
            <person name="Chung M."/>
            <person name="Chen C."/>
            <person name="Shaw J."/>
            <person name="Wu H."/>
            <person name="Hsiao K."/>
            <person name="Chao Y."/>
            <person name="Chu M."/>
            <person name="Cheng C."/>
            <person name="Hour A."/>
            <person name="Lee P."/>
            <person name="Lin S."/>
            <person name="Lin Y."/>
            <person name="Liou J."/>
            <person name="Liu S."/>
            <person name="Hsing Y."/>
            <person name="Raghuvanshi S."/>
            <person name="Mohanty A."/>
            <person name="Bharti A.K."/>
            <person name="Gaur A."/>
            <person name="Gupta V."/>
            <person name="Kumar D."/>
            <person name="Ravi V."/>
            <person name="Vij S."/>
            <person name="Kapur A."/>
            <person name="Khurana P."/>
            <person name="Khurana P."/>
            <person name="Khurana J.P."/>
            <person name="Tyagi A.K."/>
            <person name="Gaikwad K."/>
            <person name="Singh A."/>
            <person name="Dalal V."/>
            <person name="Srivastava S."/>
            <person name="Dixit A."/>
            <person name="Pal A.K."/>
            <person name="Ghazi I.A."/>
            <person name="Yadav M."/>
            <person name="Pandit A."/>
            <person name="Bhargava A."/>
            <person name="Sureshbabu K."/>
            <person name="Batra K."/>
            <person name="Sharma T.R."/>
            <person name="Mohapatra T."/>
            <person name="Singh N.K."/>
            <person name="Messing J."/>
            <person name="Nelson A.B."/>
            <person name="Fuks G."/>
            <person name="Kavchok S."/>
            <person name="Keizer G."/>
            <person name="Linton E."/>
            <person name="Llaca V."/>
            <person name="Song R."/>
            <person name="Tanyolac B."/>
            <person name="Young S."/>
            <person name="Ho-Il K."/>
            <person name="Hahn J.H."/>
            <person name="Sangsakoo G."/>
            <person name="Vanavichit A."/>
            <person name="de Mattos Luiz.A.T."/>
            <person name="Zimmer P.D."/>
            <person name="Malone G."/>
            <person name="Dellagostin O."/>
            <person name="de Oliveira A.C."/>
            <person name="Bevan M."/>
            <person name="Bancroft I."/>
            <person name="Minx P."/>
            <person name="Cordum H."/>
            <person name="Wilson R."/>
            <person name="Cheng Z."/>
            <person name="Jin W."/>
            <person name="Jiang J."/>
            <person name="Leong S.A."/>
            <person name="Iwama H."/>
            <person name="Gojobori T."/>
            <person name="Itoh T."/>
            <person name="Niimura Y."/>
            <person name="Fujii Y."/>
            <person name="Habara T."/>
            <person name="Sakai H."/>
            <person name="Sato Y."/>
            <person name="Wilson G."/>
            <person name="Kumar K."/>
            <person name="McCouch S."/>
            <person name="Juretic N."/>
            <person name="Hoen D."/>
            <person name="Wright S."/>
            <person name="Bruskiewich R."/>
            <person name="Bureau T."/>
            <person name="Miyao A."/>
            <person name="Hirochika H."/>
            <person name="Nishikawa T."/>
            <person name="Kadowaki K."/>
            <person name="Sugiura M."/>
            <person name="Burr B."/>
            <person name="Sasaki T."/>
        </authorList>
    </citation>
    <scope>NUCLEOTIDE SEQUENCE [LARGE SCALE GENOMIC DNA]</scope>
    <source>
        <strain evidence="2">cv. Nipponbare</strain>
    </source>
</reference>
<dbReference type="EMBL" id="AP004303">
    <property type="protein sequence ID" value="BAC21455.1"/>
    <property type="molecule type" value="Genomic_DNA"/>
</dbReference>
<proteinExistence type="predicted"/>
<reference evidence="2" key="2">
    <citation type="journal article" date="2008" name="Nucleic Acids Res.">
        <title>The rice annotation project database (RAP-DB): 2008 update.</title>
        <authorList>
            <consortium name="The rice annotation project (RAP)"/>
        </authorList>
    </citation>
    <scope>GENOME REANNOTATION</scope>
    <source>
        <strain evidence="2">cv. Nipponbare</strain>
    </source>
</reference>
<organism evidence="1 2">
    <name type="scientific">Oryza sativa subsp. japonica</name>
    <name type="common">Rice</name>
    <dbReference type="NCBI Taxonomy" id="39947"/>
    <lineage>
        <taxon>Eukaryota</taxon>
        <taxon>Viridiplantae</taxon>
        <taxon>Streptophyta</taxon>
        <taxon>Embryophyta</taxon>
        <taxon>Tracheophyta</taxon>
        <taxon>Spermatophyta</taxon>
        <taxon>Magnoliopsida</taxon>
        <taxon>Liliopsida</taxon>
        <taxon>Poales</taxon>
        <taxon>Poaceae</taxon>
        <taxon>BOP clade</taxon>
        <taxon>Oryzoideae</taxon>
        <taxon>Oryzeae</taxon>
        <taxon>Oryzinae</taxon>
        <taxon>Oryza</taxon>
        <taxon>Oryza sativa</taxon>
    </lineage>
</organism>
<name>Q8H436_ORYSJ</name>
<sequence length="158" mass="17275">MGPHLSSSLLSSSSLPISSSYMSPFLSLLSPAPPPRLRRNCRYQLHLHHHPRHLRRCRLRLHHRLVALLLLLSGRLRRGRPWRAIAGGRLHRGHLDAEEPCDTRWEMYLTSILVAGGCTVVGEAAMTGSMAVGDVVKAAFAYIGGAQMAAPAAVTRCG</sequence>
<protein>
    <submittedName>
        <fullName evidence="1">Uncharacterized protein</fullName>
    </submittedName>
</protein>
<evidence type="ECO:0000313" key="1">
    <source>
        <dbReference type="EMBL" id="BAC21455.1"/>
    </source>
</evidence>
<dbReference type="AlphaFoldDB" id="Q8H436"/>
<dbReference type="Proteomes" id="UP000000763">
    <property type="component" value="Chromosome 7"/>
</dbReference>
<evidence type="ECO:0000313" key="2">
    <source>
        <dbReference type="Proteomes" id="UP000000763"/>
    </source>
</evidence>
<accession>Q8H436</accession>
<gene>
    <name evidence="1" type="primary">P0407H12.135</name>
</gene>